<protein>
    <submittedName>
        <fullName evidence="1">Uncharacterized protein</fullName>
    </submittedName>
</protein>
<dbReference type="EMBL" id="KZ819607">
    <property type="protein sequence ID" value="PWN31579.1"/>
    <property type="molecule type" value="Genomic_DNA"/>
</dbReference>
<name>A0A316V1Z9_9BASI</name>
<dbReference type="AlphaFoldDB" id="A0A316V1Z9"/>
<evidence type="ECO:0000313" key="2">
    <source>
        <dbReference type="Proteomes" id="UP000245771"/>
    </source>
</evidence>
<dbReference type="GeneID" id="37019735"/>
<dbReference type="Proteomes" id="UP000245771">
    <property type="component" value="Unassembled WGS sequence"/>
</dbReference>
<organism evidence="1 2">
    <name type="scientific">Meira miltonrushii</name>
    <dbReference type="NCBI Taxonomy" id="1280837"/>
    <lineage>
        <taxon>Eukaryota</taxon>
        <taxon>Fungi</taxon>
        <taxon>Dikarya</taxon>
        <taxon>Basidiomycota</taxon>
        <taxon>Ustilaginomycotina</taxon>
        <taxon>Exobasidiomycetes</taxon>
        <taxon>Exobasidiales</taxon>
        <taxon>Brachybasidiaceae</taxon>
        <taxon>Meira</taxon>
    </lineage>
</organism>
<proteinExistence type="predicted"/>
<reference evidence="1 2" key="1">
    <citation type="journal article" date="2018" name="Mol. Biol. Evol.">
        <title>Broad Genomic Sampling Reveals a Smut Pathogenic Ancestry of the Fungal Clade Ustilaginomycotina.</title>
        <authorList>
            <person name="Kijpornyongpan T."/>
            <person name="Mondo S.J."/>
            <person name="Barry K."/>
            <person name="Sandor L."/>
            <person name="Lee J."/>
            <person name="Lipzen A."/>
            <person name="Pangilinan J."/>
            <person name="LaButti K."/>
            <person name="Hainaut M."/>
            <person name="Henrissat B."/>
            <person name="Grigoriev I.V."/>
            <person name="Spatafora J.W."/>
            <person name="Aime M.C."/>
        </authorList>
    </citation>
    <scope>NUCLEOTIDE SEQUENCE [LARGE SCALE GENOMIC DNA]</scope>
    <source>
        <strain evidence="1 2">MCA 3882</strain>
    </source>
</reference>
<evidence type="ECO:0000313" key="1">
    <source>
        <dbReference type="EMBL" id="PWN31579.1"/>
    </source>
</evidence>
<dbReference type="RefSeq" id="XP_025351881.1">
    <property type="nucleotide sequence ID" value="XM_025497954.1"/>
</dbReference>
<gene>
    <name evidence="1" type="ORF">FA14DRAFT_158397</name>
</gene>
<keyword evidence="2" id="KW-1185">Reference proteome</keyword>
<sequence length="208" mass="23697">MTSPPVMRAIGKHNTYVVILDHGQDVQLWDWTLLNAIKAEDDKSHALMHAYSRGTYKGTTPSQLKISQQANARCVALLQSSLSQDAIHLVMDLQDACTMRKRLLDVFGNETSGEDEKTVLLLLQVQQNKLTIQQYAKEMRRRLGVCKRFGIELSKSEQIQAVILGLSPSTYDEERKVFIADKLTRGDVTEPEEEQDHEVRCLRRIFDP</sequence>
<accession>A0A316V1Z9</accession>
<dbReference type="InParanoid" id="A0A316V1Z9"/>